<dbReference type="CTD" id="375484"/>
<evidence type="ECO:0000313" key="2">
    <source>
        <dbReference type="Proteomes" id="UP000515145"/>
    </source>
</evidence>
<dbReference type="InterPro" id="IPR052119">
    <property type="entry name" value="ElonginBC-PRC2_ViralRestrict"/>
</dbReference>
<dbReference type="AlphaFoldDB" id="A0A6P7J9P2"/>
<dbReference type="PANTHER" id="PTHR23187">
    <property type="entry name" value="FLJ44216 PROTEIN-RELATED"/>
    <property type="match status" value="1"/>
</dbReference>
<protein>
    <submittedName>
        <fullName evidence="3">SUMO-interacting motif-containing protein 1</fullName>
    </submittedName>
</protein>
<dbReference type="OrthoDB" id="6088715at2759"/>
<feature type="region of interest" description="Disordered" evidence="1">
    <location>
        <begin position="256"/>
        <end position="295"/>
    </location>
</feature>
<evidence type="ECO:0000313" key="3">
    <source>
        <dbReference type="RefSeq" id="XP_028272886.1"/>
    </source>
</evidence>
<feature type="compositionally biased region" description="Polar residues" evidence="1">
    <location>
        <begin position="102"/>
        <end position="130"/>
    </location>
</feature>
<keyword evidence="2" id="KW-1185">Reference proteome</keyword>
<dbReference type="Proteomes" id="UP000515145">
    <property type="component" value="Chromosome 10"/>
</dbReference>
<dbReference type="GO" id="GO:0032184">
    <property type="term" value="F:SUMO polymer binding"/>
    <property type="evidence" value="ECO:0007669"/>
    <property type="project" value="TreeGrafter"/>
</dbReference>
<evidence type="ECO:0000256" key="1">
    <source>
        <dbReference type="SAM" id="MobiDB-lite"/>
    </source>
</evidence>
<feature type="region of interest" description="Disordered" evidence="1">
    <location>
        <begin position="82"/>
        <end position="151"/>
    </location>
</feature>
<feature type="compositionally biased region" description="Low complexity" evidence="1">
    <location>
        <begin position="356"/>
        <end position="369"/>
    </location>
</feature>
<organism evidence="2 3">
    <name type="scientific">Parambassis ranga</name>
    <name type="common">Indian glassy fish</name>
    <dbReference type="NCBI Taxonomy" id="210632"/>
    <lineage>
        <taxon>Eukaryota</taxon>
        <taxon>Metazoa</taxon>
        <taxon>Chordata</taxon>
        <taxon>Craniata</taxon>
        <taxon>Vertebrata</taxon>
        <taxon>Euteleostomi</taxon>
        <taxon>Actinopterygii</taxon>
        <taxon>Neopterygii</taxon>
        <taxon>Teleostei</taxon>
        <taxon>Neoteleostei</taxon>
        <taxon>Acanthomorphata</taxon>
        <taxon>Ovalentaria</taxon>
        <taxon>Ambassidae</taxon>
        <taxon>Parambassis</taxon>
    </lineage>
</organism>
<dbReference type="GeneID" id="114443143"/>
<reference evidence="3" key="1">
    <citation type="submission" date="2025-08" db="UniProtKB">
        <authorList>
            <consortium name="RefSeq"/>
        </authorList>
    </citation>
    <scope>IDENTIFICATION</scope>
</reference>
<accession>A0A6P7J9P2</accession>
<name>A0A6P7J9P2_9TELE</name>
<gene>
    <name evidence="3" type="primary">simc1</name>
</gene>
<feature type="region of interest" description="Disordered" evidence="1">
    <location>
        <begin position="330"/>
        <end position="383"/>
    </location>
</feature>
<dbReference type="InParanoid" id="A0A6P7J9P2"/>
<feature type="region of interest" description="Disordered" evidence="1">
    <location>
        <begin position="404"/>
        <end position="429"/>
    </location>
</feature>
<dbReference type="RefSeq" id="XP_028272886.1">
    <property type="nucleotide sequence ID" value="XM_028417085.1"/>
</dbReference>
<sequence length="839" mass="94609">MDDVITLSSDDSDVEIVGSYNEVLAKLEPLPPLSAVRIDVDTVTANIPPHCIDLTDPRWAPPQLKNHKRKATADEAVVDLTEGDSNWPDQETENLPPDDCQQENSPVNQTSNEKNCKTIENSSKDSSVFPPQQDCGKRKPKENCFNPRTQHQKQSFVGYPYHTPSVKLTRLPLLETHVTKLKTSRCSVHLTKDNADMPMCFQQQDSRKAPEGRSTQRTPTPPTAPHTEPSFDGSPPVSGLGQVENGEEIASTRLRDKESQHLQTADSPSSNKGSSVAASGEYDTHKEEGGDICSSVSISSPPYISSILDKGQIEALCSNMEEMEVLITESRQSYHSEHSSHHSPTTELNHCKSFDPDPLSHTSPSSPSLMGRVDSPPFFDHTSAEDMPEWQLETEEYRDLGVHSPSSLLWQEGSDKDDEESRSGTNLEAVSREDRHFVCPAAFKKIFSETPQVAIEDNNEGFGTPELLCRQSLSLVYTTIEENLSEGTLQLLSDLLQPGFYPPRDITSHLLRGILLDPLCPNHICGKAFNLLMTAQRHHMQDETTIAWDWELLTSVMENQDHTKRYRYEVVRMLLEYIVQTLEDDFRAKRSTSSLNQSIAKAMLSCDQQFPRVRDVINWMFSAIKKTTECGESKETSGEKDQHIRIVSAFQRMLSLALEVDHSPALNSTKLAQELFHMLISTVPVRAHRMLLLHSLQSELLRCKLLAHLLDFACPVKINVPMSLSLLLHFLKNCVLAPEPTDVTKRWQMWEELVHLLWMLLFSYNKAMRGYLYSSLTEQRNRTGMSVYKPDDRLTKSEVCEAMEAFLCRSKADLSEALPPHVEESLTYLQDHLLDICQS</sequence>
<feature type="compositionally biased region" description="Polar residues" evidence="1">
    <location>
        <begin position="261"/>
        <end position="277"/>
    </location>
</feature>
<proteinExistence type="predicted"/>
<feature type="region of interest" description="Disordered" evidence="1">
    <location>
        <begin position="204"/>
        <end position="242"/>
    </location>
</feature>
<dbReference type="PANTHER" id="PTHR23187:SF3">
    <property type="entry name" value="SUMO-INTERACTING MOTIF-CONTAINING PROTEIN 1"/>
    <property type="match status" value="1"/>
</dbReference>